<protein>
    <submittedName>
        <fullName evidence="1">Uncharacterized protein</fullName>
    </submittedName>
</protein>
<dbReference type="RefSeq" id="WP_112086926.1">
    <property type="nucleotide sequence ID" value="NZ_QLSV01000014.1"/>
</dbReference>
<gene>
    <name evidence="1" type="ORF">B0I10_11427</name>
</gene>
<reference evidence="1 2" key="1">
    <citation type="submission" date="2018-06" db="EMBL/GenBank/DDBJ databases">
        <title>Genomic Encyclopedia of Type Strains, Phase III (KMG-III): the genomes of soil and plant-associated and newly described type strains.</title>
        <authorList>
            <person name="Whitman W."/>
        </authorList>
    </citation>
    <scope>NUCLEOTIDE SEQUENCE [LARGE SCALE GENOMIC DNA]</scope>
    <source>
        <strain evidence="1 2">CGMCC 1.12504</strain>
    </source>
</reference>
<dbReference type="AlphaFoldDB" id="A0A328WKN1"/>
<dbReference type="EMBL" id="QLSV01000014">
    <property type="protein sequence ID" value="RAR46811.1"/>
    <property type="molecule type" value="Genomic_DNA"/>
</dbReference>
<dbReference type="Proteomes" id="UP000249518">
    <property type="component" value="Unassembled WGS sequence"/>
</dbReference>
<comment type="caution">
    <text evidence="1">The sequence shown here is derived from an EMBL/GenBank/DDBJ whole genome shotgun (WGS) entry which is preliminary data.</text>
</comment>
<evidence type="ECO:0000313" key="1">
    <source>
        <dbReference type="EMBL" id="RAR46811.1"/>
    </source>
</evidence>
<organism evidence="1 2">
    <name type="scientific">Flavobacterium lacus</name>
    <dbReference type="NCBI Taxonomy" id="1353778"/>
    <lineage>
        <taxon>Bacteria</taxon>
        <taxon>Pseudomonadati</taxon>
        <taxon>Bacteroidota</taxon>
        <taxon>Flavobacteriia</taxon>
        <taxon>Flavobacteriales</taxon>
        <taxon>Flavobacteriaceae</taxon>
        <taxon>Flavobacterium</taxon>
    </lineage>
</organism>
<accession>A0A328WKN1</accession>
<keyword evidence="2" id="KW-1185">Reference proteome</keyword>
<name>A0A328WKN1_9FLAO</name>
<proteinExistence type="predicted"/>
<sequence>MNTKPITSKKTSLPQPVMEQLQYLTTQRAVAALFLSRIIGSTHPCVVVLLNNESNATEWRKQKWVRNAFQNHEVTFLILGKGDVAAHTKNGTLFVEYHCTAEKAMYIAEDRALALPPFAESKKRSKQLKKHFNREIDLLTTQINTAKNTEGYVTVFSVYTTLYNQYFLYFEWLLFGTVYNGDDLHSRLHRLCVFIPAFQKAFVKTSAKTYFLLEALATAVEAEQDDLSSLDIDYLPSITANAAVFHAFAEELFKQLKAAAKRERRPLQATTAKQYDCPKALHLVTKHQQVEAIYEYEKRLLPGTNEEKKEIRYWLVIGEGIASQQLANWHEGIKQITKDTVEVVPIVHSRSWIQKRLFENQLFFQKVMQVELLIYDREPNLPTIHWQVPYTFCSPDLAFYRSGCLALQETIKLLRTADATLAHEGLGFLYSSLIARSCQVLIYAKLSYYPNQLPIAILWRLAELASEQTIQLRFLHTKLTVNLINFINHHNNIYKRNQKVTPNDLTLLDTLTTELINQLNQE</sequence>
<dbReference type="OrthoDB" id="1231908at2"/>
<evidence type="ECO:0000313" key="2">
    <source>
        <dbReference type="Proteomes" id="UP000249518"/>
    </source>
</evidence>